<reference evidence="4" key="1">
    <citation type="submission" date="2023-03" db="EMBL/GenBank/DDBJ databases">
        <authorList>
            <person name="Steffen K."/>
            <person name="Cardenas P."/>
        </authorList>
    </citation>
    <scope>NUCLEOTIDE SEQUENCE</scope>
</reference>
<name>A0AA35VUI9_GEOBA</name>
<proteinExistence type="predicted"/>
<feature type="domain" description="Protein kinase" evidence="3">
    <location>
        <begin position="1"/>
        <end position="225"/>
    </location>
</feature>
<protein>
    <submittedName>
        <fullName evidence="4">Tyrosine-protein kinase SRK3</fullName>
    </submittedName>
</protein>
<sequence>MTHRFLHQNVVQLYGVSTTREPMYVVSECLGNGSLLYHLREGGGRCISFREKIDLAVQMAYGIDYLHSQLCIHRNVCAKNVLLSETNIPKIANFRYAKILPGEKTVLQLPVEELHTRWYPPEVLESGHFSTKSDIWSFGILLTEVLTNGKLPYSDVECREQLKWMVVNAGYRMPRSQLIDCPEQLYEVLSSCWRSQPTLRPKFEFVITGMSDCVPLDNGYMSTLH</sequence>
<dbReference type="Gene3D" id="1.10.510.10">
    <property type="entry name" value="Transferase(Phosphotransferase) domain 1"/>
    <property type="match status" value="1"/>
</dbReference>
<keyword evidence="2" id="KW-0067">ATP-binding</keyword>
<dbReference type="AlphaFoldDB" id="A0AA35VUI9"/>
<dbReference type="InterPro" id="IPR011009">
    <property type="entry name" value="Kinase-like_dom_sf"/>
</dbReference>
<dbReference type="EMBL" id="CASHTH010000168">
    <property type="protein sequence ID" value="CAI7992928.1"/>
    <property type="molecule type" value="Genomic_DNA"/>
</dbReference>
<dbReference type="Pfam" id="PF07714">
    <property type="entry name" value="PK_Tyr_Ser-Thr"/>
    <property type="match status" value="1"/>
</dbReference>
<gene>
    <name evidence="4" type="ORF">GBAR_LOCUS1153</name>
</gene>
<dbReference type="PIRSF" id="PIRSF000654">
    <property type="entry name" value="Integrin-linked_kinase"/>
    <property type="match status" value="1"/>
</dbReference>
<accession>A0AA35VUI9</accession>
<evidence type="ECO:0000313" key="4">
    <source>
        <dbReference type="EMBL" id="CAI7992928.1"/>
    </source>
</evidence>
<dbReference type="InterPro" id="IPR001245">
    <property type="entry name" value="Ser-Thr/Tyr_kinase_cat_dom"/>
</dbReference>
<dbReference type="PROSITE" id="PS50011">
    <property type="entry name" value="PROTEIN_KINASE_DOM"/>
    <property type="match status" value="1"/>
</dbReference>
<evidence type="ECO:0000256" key="1">
    <source>
        <dbReference type="ARBA" id="ARBA00022741"/>
    </source>
</evidence>
<comment type="caution">
    <text evidence="4">The sequence shown here is derived from an EMBL/GenBank/DDBJ whole genome shotgun (WGS) entry which is preliminary data.</text>
</comment>
<keyword evidence="1" id="KW-0547">Nucleotide-binding</keyword>
<evidence type="ECO:0000313" key="5">
    <source>
        <dbReference type="Proteomes" id="UP001174909"/>
    </source>
</evidence>
<dbReference type="InterPro" id="IPR050198">
    <property type="entry name" value="Non-receptor_tyrosine_kinases"/>
</dbReference>
<evidence type="ECO:0000259" key="3">
    <source>
        <dbReference type="PROSITE" id="PS50011"/>
    </source>
</evidence>
<dbReference type="GO" id="GO:0005524">
    <property type="term" value="F:ATP binding"/>
    <property type="evidence" value="ECO:0007669"/>
    <property type="project" value="UniProtKB-KW"/>
</dbReference>
<keyword evidence="4" id="KW-0808">Transferase</keyword>
<dbReference type="PRINTS" id="PR00109">
    <property type="entry name" value="TYRKINASE"/>
</dbReference>
<dbReference type="PANTHER" id="PTHR24418">
    <property type="entry name" value="TYROSINE-PROTEIN KINASE"/>
    <property type="match status" value="1"/>
</dbReference>
<dbReference type="Proteomes" id="UP001174909">
    <property type="component" value="Unassembled WGS sequence"/>
</dbReference>
<dbReference type="SUPFAM" id="SSF56112">
    <property type="entry name" value="Protein kinase-like (PK-like)"/>
    <property type="match status" value="1"/>
</dbReference>
<dbReference type="GO" id="GO:0004672">
    <property type="term" value="F:protein kinase activity"/>
    <property type="evidence" value="ECO:0007669"/>
    <property type="project" value="InterPro"/>
</dbReference>
<organism evidence="4 5">
    <name type="scientific">Geodia barretti</name>
    <name type="common">Barrett's horny sponge</name>
    <dbReference type="NCBI Taxonomy" id="519541"/>
    <lineage>
        <taxon>Eukaryota</taxon>
        <taxon>Metazoa</taxon>
        <taxon>Porifera</taxon>
        <taxon>Demospongiae</taxon>
        <taxon>Heteroscleromorpha</taxon>
        <taxon>Tetractinellida</taxon>
        <taxon>Astrophorina</taxon>
        <taxon>Geodiidae</taxon>
        <taxon>Geodia</taxon>
    </lineage>
</organism>
<dbReference type="InterPro" id="IPR000719">
    <property type="entry name" value="Prot_kinase_dom"/>
</dbReference>
<evidence type="ECO:0000256" key="2">
    <source>
        <dbReference type="ARBA" id="ARBA00022840"/>
    </source>
</evidence>
<keyword evidence="5" id="KW-1185">Reference proteome</keyword>
<keyword evidence="4" id="KW-0418">Kinase</keyword>